<dbReference type="Gene3D" id="3.10.450.50">
    <property type="match status" value="1"/>
</dbReference>
<accession>A0A7S0ZFN5</accession>
<dbReference type="EMBL" id="HBFP01006672">
    <property type="protein sequence ID" value="CAD8820371.1"/>
    <property type="molecule type" value="Transcribed_RNA"/>
</dbReference>
<evidence type="ECO:0008006" key="2">
    <source>
        <dbReference type="Google" id="ProtNLM"/>
    </source>
</evidence>
<name>A0A7S0ZFN5_9RHOD</name>
<dbReference type="InterPro" id="IPR032710">
    <property type="entry name" value="NTF2-like_dom_sf"/>
</dbReference>
<sequence>MSAEDKCALVRKYLEARKCNNAEACLALVDNKVEYLGGRGEVVHGKEEFEAYLKAHAAKGEWEEPLWDEALGVVRVSGSAGWKLITVSIEAKYWLSDDNLIVKICTGRKA</sequence>
<dbReference type="SUPFAM" id="SSF54427">
    <property type="entry name" value="NTF2-like"/>
    <property type="match status" value="1"/>
</dbReference>
<dbReference type="AlphaFoldDB" id="A0A7S0ZFN5"/>
<gene>
    <name evidence="1" type="ORF">TOLI1172_LOCUS4763</name>
</gene>
<protein>
    <recommendedName>
        <fullName evidence="2">SnoaL-like domain-containing protein</fullName>
    </recommendedName>
</protein>
<evidence type="ECO:0000313" key="1">
    <source>
        <dbReference type="EMBL" id="CAD8820371.1"/>
    </source>
</evidence>
<reference evidence="1" key="1">
    <citation type="submission" date="2021-01" db="EMBL/GenBank/DDBJ databases">
        <authorList>
            <person name="Corre E."/>
            <person name="Pelletier E."/>
            <person name="Niang G."/>
            <person name="Scheremetjew M."/>
            <person name="Finn R."/>
            <person name="Kale V."/>
            <person name="Holt S."/>
            <person name="Cochrane G."/>
            <person name="Meng A."/>
            <person name="Brown T."/>
            <person name="Cohen L."/>
        </authorList>
    </citation>
    <scope>NUCLEOTIDE SEQUENCE</scope>
    <source>
        <strain evidence="1">CCMP3278</strain>
    </source>
</reference>
<organism evidence="1">
    <name type="scientific">Timspurckia oligopyrenoides</name>
    <dbReference type="NCBI Taxonomy" id="708627"/>
    <lineage>
        <taxon>Eukaryota</taxon>
        <taxon>Rhodophyta</taxon>
        <taxon>Bangiophyceae</taxon>
        <taxon>Porphyridiales</taxon>
        <taxon>Porphyridiaceae</taxon>
        <taxon>Timspurckia</taxon>
    </lineage>
</organism>
<proteinExistence type="predicted"/>